<name>A0ABN0VXM6_9BACI</name>
<proteinExistence type="predicted"/>
<evidence type="ECO:0000256" key="3">
    <source>
        <dbReference type="ARBA" id="ARBA00022692"/>
    </source>
</evidence>
<dbReference type="PANTHER" id="PTHR30294:SF29">
    <property type="entry name" value="MULTIDRUG ABC TRANSPORTER PERMEASE YBHS-RELATED"/>
    <property type="match status" value="1"/>
</dbReference>
<dbReference type="InterPro" id="IPR013525">
    <property type="entry name" value="ABC2_TM"/>
</dbReference>
<evidence type="ECO:0000256" key="5">
    <source>
        <dbReference type="ARBA" id="ARBA00023136"/>
    </source>
</evidence>
<keyword evidence="2" id="KW-1003">Cell membrane</keyword>
<evidence type="ECO:0000313" key="9">
    <source>
        <dbReference type="Proteomes" id="UP001500782"/>
    </source>
</evidence>
<dbReference type="RefSeq" id="WP_343796590.1">
    <property type="nucleotide sequence ID" value="NZ_BAAADJ010000006.1"/>
</dbReference>
<organism evidence="8 9">
    <name type="scientific">Bacillus carboniphilus</name>
    <dbReference type="NCBI Taxonomy" id="86663"/>
    <lineage>
        <taxon>Bacteria</taxon>
        <taxon>Bacillati</taxon>
        <taxon>Bacillota</taxon>
        <taxon>Bacilli</taxon>
        <taxon>Bacillales</taxon>
        <taxon>Bacillaceae</taxon>
        <taxon>Bacillus</taxon>
    </lineage>
</organism>
<dbReference type="Gene3D" id="3.40.1710.10">
    <property type="entry name" value="abc type-2 transporter like domain"/>
    <property type="match status" value="1"/>
</dbReference>
<comment type="subcellular location">
    <subcellularLocation>
        <location evidence="1">Cell membrane</location>
        <topology evidence="1">Multi-pass membrane protein</topology>
    </subcellularLocation>
</comment>
<dbReference type="Proteomes" id="UP001500782">
    <property type="component" value="Unassembled WGS sequence"/>
</dbReference>
<accession>A0ABN0VXM6</accession>
<dbReference type="Pfam" id="PF12698">
    <property type="entry name" value="ABC2_membrane_3"/>
    <property type="match status" value="1"/>
</dbReference>
<evidence type="ECO:0000313" key="8">
    <source>
        <dbReference type="EMBL" id="GAA0319882.1"/>
    </source>
</evidence>
<protein>
    <recommendedName>
        <fullName evidence="7">ABC-2 type transporter transmembrane domain-containing protein</fullName>
    </recommendedName>
</protein>
<keyword evidence="5 6" id="KW-0472">Membrane</keyword>
<dbReference type="PANTHER" id="PTHR30294">
    <property type="entry name" value="MEMBRANE COMPONENT OF ABC TRANSPORTER YHHJ-RELATED"/>
    <property type="match status" value="1"/>
</dbReference>
<feature type="transmembrane region" description="Helical" evidence="6">
    <location>
        <begin position="212"/>
        <end position="233"/>
    </location>
</feature>
<evidence type="ECO:0000256" key="1">
    <source>
        <dbReference type="ARBA" id="ARBA00004651"/>
    </source>
</evidence>
<sequence>MGKTVALLLIQLKSVLKQWKLLLASFLVPILLTFGVVLVVINVVKPDEDANPIPVAIVDHEKSMETGYIIEHMTSAEHIQSLLSVQMMTEEEAFQLLEDNEITAIMIIPEKFSKDLAVGINTPVKVVGNSQRPFQSQLVRYFMESASQFISAAQSGVNTVDAYLREADAPKDLIRQAFTSSIVDFTFHALGRNDLYEQEKVDELHTADLKQYYAGSVLIAIIMIWAFSSLWLTRSSIDETLLKRLLISGVTTSHRFKGRLLATSCIVWGQTALLYPVLHWSQLFSNSLTITLFLMVIGFLFITFFLCIEAAITNEKGLLVGSALAMMLFLLLGGHILPPVYLPVWLETASSFIPNYWAMNGYSLILTESEGLTEIIGIIGIFIVGFSLLAYGLEKLRIRRVMS</sequence>
<feature type="transmembrane region" description="Helical" evidence="6">
    <location>
        <begin position="375"/>
        <end position="393"/>
    </location>
</feature>
<evidence type="ECO:0000256" key="6">
    <source>
        <dbReference type="SAM" id="Phobius"/>
    </source>
</evidence>
<feature type="transmembrane region" description="Helical" evidence="6">
    <location>
        <begin position="21"/>
        <end position="44"/>
    </location>
</feature>
<keyword evidence="4 6" id="KW-1133">Transmembrane helix</keyword>
<reference evidence="8 9" key="1">
    <citation type="journal article" date="2019" name="Int. J. Syst. Evol. Microbiol.">
        <title>The Global Catalogue of Microorganisms (GCM) 10K type strain sequencing project: providing services to taxonomists for standard genome sequencing and annotation.</title>
        <authorList>
            <consortium name="The Broad Institute Genomics Platform"/>
            <consortium name="The Broad Institute Genome Sequencing Center for Infectious Disease"/>
            <person name="Wu L."/>
            <person name="Ma J."/>
        </authorList>
    </citation>
    <scope>NUCLEOTIDE SEQUENCE [LARGE SCALE GENOMIC DNA]</scope>
    <source>
        <strain evidence="8 9">JCM 9731</strain>
    </source>
</reference>
<comment type="caution">
    <text evidence="8">The sequence shown here is derived from an EMBL/GenBank/DDBJ whole genome shotgun (WGS) entry which is preliminary data.</text>
</comment>
<evidence type="ECO:0000259" key="7">
    <source>
        <dbReference type="Pfam" id="PF12698"/>
    </source>
</evidence>
<gene>
    <name evidence="8" type="ORF">GCM10008967_08020</name>
</gene>
<keyword evidence="9" id="KW-1185">Reference proteome</keyword>
<evidence type="ECO:0000256" key="4">
    <source>
        <dbReference type="ARBA" id="ARBA00022989"/>
    </source>
</evidence>
<dbReference type="EMBL" id="BAAADJ010000006">
    <property type="protein sequence ID" value="GAA0319882.1"/>
    <property type="molecule type" value="Genomic_DNA"/>
</dbReference>
<keyword evidence="3 6" id="KW-0812">Transmembrane</keyword>
<evidence type="ECO:0000256" key="2">
    <source>
        <dbReference type="ARBA" id="ARBA00022475"/>
    </source>
</evidence>
<feature type="domain" description="ABC-2 type transporter transmembrane" evidence="7">
    <location>
        <begin position="19"/>
        <end position="390"/>
    </location>
</feature>
<dbReference type="InterPro" id="IPR051449">
    <property type="entry name" value="ABC-2_transporter_component"/>
</dbReference>
<feature type="transmembrane region" description="Helical" evidence="6">
    <location>
        <begin position="260"/>
        <end position="278"/>
    </location>
</feature>
<feature type="transmembrane region" description="Helical" evidence="6">
    <location>
        <begin position="290"/>
        <end position="311"/>
    </location>
</feature>
<feature type="transmembrane region" description="Helical" evidence="6">
    <location>
        <begin position="318"/>
        <end position="337"/>
    </location>
</feature>